<name>A0AAV3PPR4_LITER</name>
<accession>A0AAV3PPR4</accession>
<feature type="compositionally biased region" description="Low complexity" evidence="1">
    <location>
        <begin position="361"/>
        <end position="380"/>
    </location>
</feature>
<reference evidence="2 3" key="1">
    <citation type="submission" date="2024-01" db="EMBL/GenBank/DDBJ databases">
        <title>The complete chloroplast genome sequence of Lithospermum erythrorhizon: insights into the phylogenetic relationship among Boraginaceae species and the maternal lineages of purple gromwells.</title>
        <authorList>
            <person name="Okada T."/>
            <person name="Watanabe K."/>
        </authorList>
    </citation>
    <scope>NUCLEOTIDE SEQUENCE [LARGE SCALE GENOMIC DNA]</scope>
</reference>
<feature type="region of interest" description="Disordered" evidence="1">
    <location>
        <begin position="82"/>
        <end position="416"/>
    </location>
</feature>
<feature type="compositionally biased region" description="Low complexity" evidence="1">
    <location>
        <begin position="451"/>
        <end position="461"/>
    </location>
</feature>
<dbReference type="GO" id="GO:0043622">
    <property type="term" value="P:cortical microtubule organization"/>
    <property type="evidence" value="ECO:0007669"/>
    <property type="project" value="TreeGrafter"/>
</dbReference>
<feature type="compositionally biased region" description="Polar residues" evidence="1">
    <location>
        <begin position="142"/>
        <end position="159"/>
    </location>
</feature>
<protein>
    <submittedName>
        <fullName evidence="2">Uncharacterized protein</fullName>
    </submittedName>
</protein>
<gene>
    <name evidence="2" type="ORF">LIER_11872</name>
</gene>
<feature type="compositionally biased region" description="Basic residues" evidence="1">
    <location>
        <begin position="1105"/>
        <end position="1120"/>
    </location>
</feature>
<comment type="caution">
    <text evidence="2">The sequence shown here is derived from an EMBL/GenBank/DDBJ whole genome shotgun (WGS) entry which is preliminary data.</text>
</comment>
<feature type="region of interest" description="Disordered" evidence="1">
    <location>
        <begin position="451"/>
        <end position="472"/>
    </location>
</feature>
<feature type="compositionally biased region" description="Low complexity" evidence="1">
    <location>
        <begin position="745"/>
        <end position="760"/>
    </location>
</feature>
<feature type="region of interest" description="Disordered" evidence="1">
    <location>
        <begin position="1094"/>
        <end position="1173"/>
    </location>
</feature>
<organism evidence="2 3">
    <name type="scientific">Lithospermum erythrorhizon</name>
    <name type="common">Purple gromwell</name>
    <name type="synonym">Lithospermum officinale var. erythrorhizon</name>
    <dbReference type="NCBI Taxonomy" id="34254"/>
    <lineage>
        <taxon>Eukaryota</taxon>
        <taxon>Viridiplantae</taxon>
        <taxon>Streptophyta</taxon>
        <taxon>Embryophyta</taxon>
        <taxon>Tracheophyta</taxon>
        <taxon>Spermatophyta</taxon>
        <taxon>Magnoliopsida</taxon>
        <taxon>eudicotyledons</taxon>
        <taxon>Gunneridae</taxon>
        <taxon>Pentapetalae</taxon>
        <taxon>asterids</taxon>
        <taxon>lamiids</taxon>
        <taxon>Boraginales</taxon>
        <taxon>Boraginaceae</taxon>
        <taxon>Boraginoideae</taxon>
        <taxon>Lithospermeae</taxon>
        <taxon>Lithospermum</taxon>
    </lineage>
</organism>
<dbReference type="PANTHER" id="PTHR31949">
    <property type="entry name" value="GASTRIC MUCIN-LIKE PROTEIN"/>
    <property type="match status" value="1"/>
</dbReference>
<sequence length="1173" mass="126926">MPPSPARFSPGRELKADNHKRGHSLESGMHFREKEDDLALFNEVQSKETDNFLLQSNDDFDDLFGTRLRYFSDCKLAVSVPARGESSDFLNTDGDKNDYDWLITPPDTPLFPSLDDETPQVNLVSRGRPRSQPRSISRSSTMEKSYQSSRGSASPNRLSPSPRPAYGTYPSRGRPSSTSHAGSPPTLQHLTPLRRSSPSPNKYAAPSLSPPPTCRNTTPSRRPSPPPNKPSISVSRSATPIARRRSTDCSTTVASSRTRGASPVKTSRGNSMSPKIKAWQSNIPGFSSEVPPNLRTSLADRPASNMRGSSPASRTGLKSGRQSTSPSGSRSVSSSQSHDRDQFISRGRGSIASSGDDDVDSMLSISMSTSSAPKSISSSINDKAPAYSKRPNRIVSQSSAPKRSSDVPLRKDQQKIPHNRFRPLLSSVPTSTFYSGKASAAQSVMISRNSSVTTSNNTSTSGVHDTVDSERNPEEVTSMYTVTPISSIQDSLCAYNDGDATDEDGGDKMHVVSSSSQYGKLEEHVEINFESVDNKSCVQHDSSVGMTSAAGVLVGEVDLEDLVVCSKCSCSFDAVDLIEGYLRLCPNCRSSELIPVITTPLTRKAVGNFPLPESPGTRDSEQAYHDVVINNDQRFQSEANINVLSKDYLAEELIEKRPVNHPETGQSCLRDEISGCGISSQEGLHIQANGNTKIEVPEAAGIPLLFRRSSSCIGHIVQNRGFVSSELPTDELAYVRDSTYSLSSSIGHGSMSTSSSTDLSSVKHAESRIQRQHSGKKSEHENYRYDVRTKHQRSTSYFSGASTHNFQFLTSTTNSFEEGSDLSLVHVEKNILEEKHTRPQEINEVSVVHLAEDILEEACAESQEESVTDAGREGGFTGLCDSGCGTTREHSSNNTVTCLESTAFAPVSNCEEFTSCVDGDNTDLLANEDVDRQAVFAHCLCETNAVVASTMSNPCVDGVQVQDESGLDTSTKIGAENGEFYSSDPESVFSSPNPTSKEDVMQESSIIGSSDDVVAASVDESENIGHAHGILEESTVVVEGQKGLKARSLTLDEATDTILFCSSIVQNLAYEAANTAIEKENSALLESSRPTVTIVGKANTDRRVPRNKNASKRTPKLQKSKKSDERENKPPTSKTESEEGMEDVSTTKLVGAPNKGDSLRPPKLESKCNCTIM</sequence>
<feature type="compositionally biased region" description="Polar residues" evidence="1">
    <location>
        <begin position="174"/>
        <end position="200"/>
    </location>
</feature>
<feature type="region of interest" description="Disordered" evidence="1">
    <location>
        <begin position="1"/>
        <end position="29"/>
    </location>
</feature>
<dbReference type="GO" id="GO:0055028">
    <property type="term" value="C:cortical microtubule"/>
    <property type="evidence" value="ECO:0007669"/>
    <property type="project" value="TreeGrafter"/>
</dbReference>
<feature type="region of interest" description="Disordered" evidence="1">
    <location>
        <begin position="745"/>
        <end position="781"/>
    </location>
</feature>
<proteinExistence type="predicted"/>
<feature type="compositionally biased region" description="Polar residues" evidence="1">
    <location>
        <begin position="984"/>
        <end position="995"/>
    </location>
</feature>
<keyword evidence="3" id="KW-1185">Reference proteome</keyword>
<evidence type="ECO:0000256" key="1">
    <source>
        <dbReference type="SAM" id="MobiDB-lite"/>
    </source>
</evidence>
<feature type="compositionally biased region" description="Basic and acidic residues" evidence="1">
    <location>
        <begin position="10"/>
        <end position="19"/>
    </location>
</feature>
<dbReference type="PANTHER" id="PTHR31949:SF3">
    <property type="entry name" value="RUN_FYVE DOMAIN PROTEIN"/>
    <property type="match status" value="1"/>
</dbReference>
<feature type="compositionally biased region" description="Basic and acidic residues" evidence="1">
    <location>
        <begin position="1157"/>
        <end position="1166"/>
    </location>
</feature>
<feature type="compositionally biased region" description="Low complexity" evidence="1">
    <location>
        <begin position="319"/>
        <end position="336"/>
    </location>
</feature>
<evidence type="ECO:0000313" key="3">
    <source>
        <dbReference type="Proteomes" id="UP001454036"/>
    </source>
</evidence>
<feature type="compositionally biased region" description="Low complexity" evidence="1">
    <location>
        <begin position="130"/>
        <end position="140"/>
    </location>
</feature>
<feature type="compositionally biased region" description="Polar residues" evidence="1">
    <location>
        <begin position="248"/>
        <end position="285"/>
    </location>
</feature>
<evidence type="ECO:0000313" key="2">
    <source>
        <dbReference type="EMBL" id="GAA0153700.1"/>
    </source>
</evidence>
<feature type="region of interest" description="Disordered" evidence="1">
    <location>
        <begin position="976"/>
        <end position="998"/>
    </location>
</feature>
<feature type="compositionally biased region" description="Low complexity" evidence="1">
    <location>
        <begin position="344"/>
        <end position="354"/>
    </location>
</feature>
<dbReference type="Proteomes" id="UP001454036">
    <property type="component" value="Unassembled WGS sequence"/>
</dbReference>
<dbReference type="AlphaFoldDB" id="A0AAV3PPR4"/>
<dbReference type="EMBL" id="BAABME010002232">
    <property type="protein sequence ID" value="GAA0153700.1"/>
    <property type="molecule type" value="Genomic_DNA"/>
</dbReference>
<feature type="compositionally biased region" description="Basic and acidic residues" evidence="1">
    <location>
        <begin position="403"/>
        <end position="415"/>
    </location>
</feature>